<protein>
    <submittedName>
        <fullName evidence="2">Uncharacterized protein</fullName>
    </submittedName>
</protein>
<accession>A0ABS3RIJ3</accession>
<dbReference type="EMBL" id="JAGEPF010000002">
    <property type="protein sequence ID" value="MBO2456555.1"/>
    <property type="molecule type" value="Genomic_DNA"/>
</dbReference>
<evidence type="ECO:0000313" key="2">
    <source>
        <dbReference type="EMBL" id="MBO2456555.1"/>
    </source>
</evidence>
<dbReference type="RefSeq" id="WP_208236590.1">
    <property type="nucleotide sequence ID" value="NZ_JAGEPF010000002.1"/>
</dbReference>
<organism evidence="2 3">
    <name type="scientific">Actinomadura violacea</name>
    <dbReference type="NCBI Taxonomy" id="2819934"/>
    <lineage>
        <taxon>Bacteria</taxon>
        <taxon>Bacillati</taxon>
        <taxon>Actinomycetota</taxon>
        <taxon>Actinomycetes</taxon>
        <taxon>Streptosporangiales</taxon>
        <taxon>Thermomonosporaceae</taxon>
        <taxon>Actinomadura</taxon>
    </lineage>
</organism>
<feature type="region of interest" description="Disordered" evidence="1">
    <location>
        <begin position="1"/>
        <end position="30"/>
    </location>
</feature>
<proteinExistence type="predicted"/>
<sequence>MTQPTPPAAAAPAAPFWNLGTSEPAAMPPAQQDPAIAAATAAGDALPQQLEAIRQNADLSELAKAEQVTAAYENHLAALGQHHADLTARRTARLEHLQARIPTGPGFPPDASAADRAVLATAFRSALDQARTTLPKDRVGALDDAIRFGDDVQVRALLTAAQDDSDTKLVDRWAAATGNTVHVAEIRALRAQLAGQDTGTAGWERRAFWAPQRPAEVMDLPTLRMRAQQAAARNRPTGGGINAARTYR</sequence>
<keyword evidence="3" id="KW-1185">Reference proteome</keyword>
<evidence type="ECO:0000256" key="1">
    <source>
        <dbReference type="SAM" id="MobiDB-lite"/>
    </source>
</evidence>
<dbReference type="Proteomes" id="UP000680206">
    <property type="component" value="Unassembled WGS sequence"/>
</dbReference>
<gene>
    <name evidence="2" type="ORF">J4709_02985</name>
</gene>
<evidence type="ECO:0000313" key="3">
    <source>
        <dbReference type="Proteomes" id="UP000680206"/>
    </source>
</evidence>
<reference evidence="2 3" key="1">
    <citation type="submission" date="2021-03" db="EMBL/GenBank/DDBJ databases">
        <title>Actinomadura violae sp. nov., isolated from lichen in Thailand.</title>
        <authorList>
            <person name="Kanchanasin P."/>
            <person name="Saeng-In P."/>
            <person name="Phongsopitanun W."/>
            <person name="Yuki M."/>
            <person name="Kudo T."/>
            <person name="Ohkuma M."/>
            <person name="Tanasupawat S."/>
        </authorList>
    </citation>
    <scope>NUCLEOTIDE SEQUENCE [LARGE SCALE GENOMIC DNA]</scope>
    <source>
        <strain evidence="2 3">LCR2-06</strain>
    </source>
</reference>
<comment type="caution">
    <text evidence="2">The sequence shown here is derived from an EMBL/GenBank/DDBJ whole genome shotgun (WGS) entry which is preliminary data.</text>
</comment>
<name>A0ABS3RIJ3_9ACTN</name>